<dbReference type="PANTHER" id="PTHR43798:SF31">
    <property type="entry name" value="AB HYDROLASE SUPERFAMILY PROTEIN YCLE"/>
    <property type="match status" value="1"/>
</dbReference>
<evidence type="ECO:0000313" key="8">
    <source>
        <dbReference type="Proteomes" id="UP000290253"/>
    </source>
</evidence>
<dbReference type="InterPro" id="IPR000073">
    <property type="entry name" value="AB_hydrolase_1"/>
</dbReference>
<feature type="active site" evidence="4">
    <location>
        <position position="283"/>
    </location>
</feature>
<dbReference type="Gene3D" id="3.40.50.1820">
    <property type="entry name" value="alpha/beta hydrolase"/>
    <property type="match status" value="1"/>
</dbReference>
<dbReference type="GO" id="GO:0008233">
    <property type="term" value="F:peptidase activity"/>
    <property type="evidence" value="ECO:0007669"/>
    <property type="project" value="InterPro"/>
</dbReference>
<dbReference type="GO" id="GO:0016020">
    <property type="term" value="C:membrane"/>
    <property type="evidence" value="ECO:0007669"/>
    <property type="project" value="TreeGrafter"/>
</dbReference>
<dbReference type="Pfam" id="PF00561">
    <property type="entry name" value="Abhydrolase_1"/>
    <property type="match status" value="1"/>
</dbReference>
<dbReference type="SUPFAM" id="SSF53474">
    <property type="entry name" value="alpha/beta-Hydrolases"/>
    <property type="match status" value="1"/>
</dbReference>
<feature type="chain" id="PRO_5020749518" evidence="5">
    <location>
        <begin position="23"/>
        <end position="331"/>
    </location>
</feature>
<feature type="domain" description="AB hydrolase-1" evidence="6">
    <location>
        <begin position="57"/>
        <end position="316"/>
    </location>
</feature>
<feature type="active site" description="Proton donor" evidence="4">
    <location>
        <position position="310"/>
    </location>
</feature>
<keyword evidence="5" id="KW-0732">Signal</keyword>
<dbReference type="PIRSF" id="PIRSF005539">
    <property type="entry name" value="Pept_S33_TRI_F1"/>
    <property type="match status" value="1"/>
</dbReference>
<evidence type="ECO:0000256" key="3">
    <source>
        <dbReference type="PIRNR" id="PIRNR005539"/>
    </source>
</evidence>
<dbReference type="OrthoDB" id="9775557at2"/>
<dbReference type="EMBL" id="SDMK01000005">
    <property type="protein sequence ID" value="RXS93322.1"/>
    <property type="molecule type" value="Genomic_DNA"/>
</dbReference>
<dbReference type="InterPro" id="IPR005945">
    <property type="entry name" value="Pro_imino_pep"/>
</dbReference>
<accession>A0A4Q1S8M5</accession>
<sequence>MRMRLFAALLVLLSPAACTVRAQAHRPAVSAVYPIGDGYIDAHGVMIYYQTIGRGAPLLVLHGGPGDSHDYFLPYLLPLARTNKLIFIDERGSGKSEKLADPHQYTVENMADDVEAVRIALGLGKISLLGHSYGGVLAQAYALKYQDHLSHLILASTFSSTKEMNQVLAKIKSQMPVNRQALATALEHAGLFGKGAPWERGRYPQAYATLAWGDGYFPKLYGARPDPNYDPGAQDTQIAWDVYREMWGSHGEFVIDGNLTSVEYVNRLATIKVPTLILAGDHDECDPSMSKEMNAKIKGSKLVILPNSGHMAFVDQPVLWNDAVAKFVNGK</sequence>
<gene>
    <name evidence="7" type="ORF">ESZ00_18395</name>
</gene>
<comment type="caution">
    <text evidence="7">The sequence shown here is derived from an EMBL/GenBank/DDBJ whole genome shotgun (WGS) entry which is preliminary data.</text>
</comment>
<keyword evidence="8" id="KW-1185">Reference proteome</keyword>
<dbReference type="Proteomes" id="UP000290253">
    <property type="component" value="Unassembled WGS sequence"/>
</dbReference>
<keyword evidence="2 3" id="KW-0378">Hydrolase</keyword>
<evidence type="ECO:0000256" key="5">
    <source>
        <dbReference type="SAM" id="SignalP"/>
    </source>
</evidence>
<proteinExistence type="inferred from homology"/>
<dbReference type="NCBIfam" id="TIGR01250">
    <property type="entry name" value="pro_imino_pep_2"/>
    <property type="match status" value="1"/>
</dbReference>
<reference evidence="7 8" key="1">
    <citation type="journal article" date="2016" name="Int. J. Syst. Evol. Microbiol.">
        <title>Acidipila dinghuensis sp. nov., an acidobacterium isolated from forest soil.</title>
        <authorList>
            <person name="Jiang Y.W."/>
            <person name="Wang J."/>
            <person name="Chen M.H."/>
            <person name="Lv Y.Y."/>
            <person name="Qiu L.H."/>
        </authorList>
    </citation>
    <scope>NUCLEOTIDE SEQUENCE [LARGE SCALE GENOMIC DNA]</scope>
    <source>
        <strain evidence="7 8">DHOF10</strain>
    </source>
</reference>
<dbReference type="PANTHER" id="PTHR43798">
    <property type="entry name" value="MONOACYLGLYCEROL LIPASE"/>
    <property type="match status" value="1"/>
</dbReference>
<comment type="similarity">
    <text evidence="1 3">Belongs to the peptidase S33 family.</text>
</comment>
<protein>
    <submittedName>
        <fullName evidence="7">Alpha/beta fold hydrolase</fullName>
    </submittedName>
</protein>
<feature type="signal peptide" evidence="5">
    <location>
        <begin position="1"/>
        <end position="22"/>
    </location>
</feature>
<dbReference type="RefSeq" id="WP_129209865.1">
    <property type="nucleotide sequence ID" value="NZ_BMGU01000002.1"/>
</dbReference>
<evidence type="ECO:0000256" key="4">
    <source>
        <dbReference type="PIRSR" id="PIRSR005539-1"/>
    </source>
</evidence>
<feature type="active site" description="Nucleophile" evidence="4">
    <location>
        <position position="132"/>
    </location>
</feature>
<dbReference type="AlphaFoldDB" id="A0A4Q1S8M5"/>
<evidence type="ECO:0000256" key="2">
    <source>
        <dbReference type="ARBA" id="ARBA00022801"/>
    </source>
</evidence>
<dbReference type="InterPro" id="IPR029058">
    <property type="entry name" value="AB_hydrolase_fold"/>
</dbReference>
<evidence type="ECO:0000259" key="6">
    <source>
        <dbReference type="Pfam" id="PF00561"/>
    </source>
</evidence>
<dbReference type="InterPro" id="IPR050266">
    <property type="entry name" value="AB_hydrolase_sf"/>
</dbReference>
<evidence type="ECO:0000313" key="7">
    <source>
        <dbReference type="EMBL" id="RXS93322.1"/>
    </source>
</evidence>
<evidence type="ECO:0000256" key="1">
    <source>
        <dbReference type="ARBA" id="ARBA00010088"/>
    </source>
</evidence>
<organism evidence="7 8">
    <name type="scientific">Silvibacterium dinghuense</name>
    <dbReference type="NCBI Taxonomy" id="1560006"/>
    <lineage>
        <taxon>Bacteria</taxon>
        <taxon>Pseudomonadati</taxon>
        <taxon>Acidobacteriota</taxon>
        <taxon>Terriglobia</taxon>
        <taxon>Terriglobales</taxon>
        <taxon>Acidobacteriaceae</taxon>
        <taxon>Silvibacterium</taxon>
    </lineage>
</organism>
<dbReference type="InterPro" id="IPR002410">
    <property type="entry name" value="Peptidase_S33"/>
</dbReference>
<dbReference type="PRINTS" id="PR00793">
    <property type="entry name" value="PROAMNOPTASE"/>
</dbReference>
<dbReference type="PRINTS" id="PR00111">
    <property type="entry name" value="ABHYDROLASE"/>
</dbReference>
<dbReference type="GO" id="GO:0006508">
    <property type="term" value="P:proteolysis"/>
    <property type="evidence" value="ECO:0007669"/>
    <property type="project" value="InterPro"/>
</dbReference>
<name>A0A4Q1S8M5_9BACT</name>